<dbReference type="Pfam" id="PF06973">
    <property type="entry name" value="DUF1297"/>
    <property type="match status" value="1"/>
</dbReference>
<dbReference type="AlphaFoldDB" id="A0A8J7YUH6"/>
<evidence type="ECO:0000256" key="4">
    <source>
        <dbReference type="ARBA" id="ARBA00022723"/>
    </source>
</evidence>
<dbReference type="GO" id="GO:0006188">
    <property type="term" value="P:IMP biosynthetic process"/>
    <property type="evidence" value="ECO:0007669"/>
    <property type="project" value="InterPro"/>
</dbReference>
<dbReference type="SUPFAM" id="SSF56059">
    <property type="entry name" value="Glutathione synthetase ATP-binding domain-like"/>
    <property type="match status" value="1"/>
</dbReference>
<dbReference type="PANTHER" id="PTHR38147">
    <property type="entry name" value="5-FORMAMINOIMIDAZOLE-4-CARBOXAMIDE-1-(BETA)-D-RIBOFURANOSYL 5'-MONOPHOSPHATE SYNTHETASE-RELATED"/>
    <property type="match status" value="1"/>
</dbReference>
<keyword evidence="4" id="KW-0479">Metal-binding</keyword>
<dbReference type="InterPro" id="IPR016185">
    <property type="entry name" value="PreATP-grasp_dom_sf"/>
</dbReference>
<gene>
    <name evidence="13" type="ORF">GW779_02865</name>
    <name evidence="12" type="ORF">GW910_05830</name>
</gene>
<evidence type="ECO:0000256" key="5">
    <source>
        <dbReference type="ARBA" id="ARBA00022741"/>
    </source>
</evidence>
<evidence type="ECO:0000259" key="10">
    <source>
        <dbReference type="Pfam" id="PF06849"/>
    </source>
</evidence>
<dbReference type="GO" id="GO:0005524">
    <property type="term" value="F:ATP binding"/>
    <property type="evidence" value="ECO:0007669"/>
    <property type="project" value="UniProtKB-KW"/>
</dbReference>
<proteinExistence type="predicted"/>
<evidence type="ECO:0000256" key="1">
    <source>
        <dbReference type="ARBA" id="ARBA00001936"/>
    </source>
</evidence>
<keyword evidence="8" id="KW-0460">Magnesium</keyword>
<dbReference type="InterPro" id="IPR009720">
    <property type="entry name" value="IMP_biosynth_PurP_C"/>
</dbReference>
<evidence type="ECO:0000313" key="14">
    <source>
        <dbReference type="Proteomes" id="UP000738826"/>
    </source>
</evidence>
<feature type="domain" description="IMP biosynthesis enzyme PurP N-terminal" evidence="10">
    <location>
        <begin position="17"/>
        <end position="148"/>
    </location>
</feature>
<dbReference type="Gene3D" id="3.30.1490.20">
    <property type="entry name" value="ATP-grasp fold, A domain"/>
    <property type="match status" value="1"/>
</dbReference>
<dbReference type="SUPFAM" id="SSF52440">
    <property type="entry name" value="PreATP-grasp domain"/>
    <property type="match status" value="1"/>
</dbReference>
<organism evidence="13 14">
    <name type="scientific">Candidatus Altarchaeum hamiconexum</name>
    <dbReference type="NCBI Taxonomy" id="1803513"/>
    <lineage>
        <taxon>Archaea</taxon>
        <taxon>Candidatus Altarchaeota</taxon>
        <taxon>Candidatus Altiarchaeia</taxon>
        <taxon>Candidatus Altarchaeales</taxon>
        <taxon>Candidatus Altarchaeaceae</taxon>
        <taxon>Candidatus Altarchaeum</taxon>
    </lineage>
</organism>
<dbReference type="Proteomes" id="UP000738826">
    <property type="component" value="Unassembled WGS sequence"/>
</dbReference>
<evidence type="ECO:0000313" key="12">
    <source>
        <dbReference type="EMBL" id="NCN65557.1"/>
    </source>
</evidence>
<evidence type="ECO:0000256" key="2">
    <source>
        <dbReference type="ARBA" id="ARBA00001946"/>
    </source>
</evidence>
<protein>
    <submittedName>
        <fullName evidence="13">Formate--phosphoribosylaminoimidazolecarboxamide ligase family protein</fullName>
    </submittedName>
</protein>
<keyword evidence="7" id="KW-0067">ATP-binding</keyword>
<evidence type="ECO:0000256" key="9">
    <source>
        <dbReference type="ARBA" id="ARBA00023211"/>
    </source>
</evidence>
<dbReference type="PIRSF" id="PIRSF004602">
    <property type="entry name" value="ATPgrasp_PurP"/>
    <property type="match status" value="1"/>
</dbReference>
<name>A0A8J7YUH6_9ARCH</name>
<dbReference type="InterPro" id="IPR023656">
    <property type="entry name" value="IMP_biosynth_PurP"/>
</dbReference>
<comment type="cofactor">
    <cofactor evidence="2">
        <name>Mg(2+)</name>
        <dbReference type="ChEBI" id="CHEBI:18420"/>
    </cofactor>
</comment>
<comment type="cofactor">
    <cofactor evidence="1">
        <name>Mn(2+)</name>
        <dbReference type="ChEBI" id="CHEBI:29035"/>
    </cofactor>
</comment>
<keyword evidence="9" id="KW-0464">Manganese</keyword>
<dbReference type="PANTHER" id="PTHR38147:SF1">
    <property type="entry name" value="5-FORMAMINOIMIDAZOLE-4-CARBOXAMIDE-1-(BETA)-D-RIBOFURANOSYL 5'-MONOPHOSPHATE SYNTHETASE"/>
    <property type="match status" value="1"/>
</dbReference>
<dbReference type="EMBL" id="JAACVF010000163">
    <property type="protein sequence ID" value="NCN65557.1"/>
    <property type="molecule type" value="Genomic_DNA"/>
</dbReference>
<dbReference type="InterPro" id="IPR010672">
    <property type="entry name" value="IMP_biosynth_PurP_N"/>
</dbReference>
<dbReference type="Pfam" id="PF06849">
    <property type="entry name" value="DUF1246"/>
    <property type="match status" value="1"/>
</dbReference>
<accession>A0A8J7YUH6</accession>
<keyword evidence="3 13" id="KW-0436">Ligase</keyword>
<evidence type="ECO:0000256" key="7">
    <source>
        <dbReference type="ARBA" id="ARBA00022840"/>
    </source>
</evidence>
<dbReference type="InterPro" id="IPR013815">
    <property type="entry name" value="ATP_grasp_subdomain_1"/>
</dbReference>
<sequence length="371" mass="42663">MEISKILREYNRKNLNIATIGSHSALDVCDGASEEGIKTIIFAQKGREKPYMYYKKTKIRNYKRGCVDEILLLDKFKDMLNFREDLIKSNVIIVPNRALTSYISIDEVENFEVPVFGNRYMLRMEERTEKENYYSLLEKADLPYPKKIESPEGIDKLCMIKLPHAKKRLERGFFTVASYKEYAEKSEKRIKQGIITKEDLEKAQIEEYIIGPVFNLNFFYSPFFGLELLGADYRFESGLDGHVRLPAKQQLTLAGTQEYPEYTVCGHANATLRESLLEKTFVIGEKFVDASKKFYNPGIIGPFCLQTCVDKDLNFFIYDVAPRIGGGTNIHMNVGAPYGNTMWRKPMSTGRRIAVEIKYAAETDELEKVVT</sequence>
<dbReference type="GO" id="GO:0016879">
    <property type="term" value="F:ligase activity, forming carbon-nitrogen bonds"/>
    <property type="evidence" value="ECO:0007669"/>
    <property type="project" value="InterPro"/>
</dbReference>
<dbReference type="Gene3D" id="3.30.470.20">
    <property type="entry name" value="ATP-grasp fold, B domain"/>
    <property type="match status" value="1"/>
</dbReference>
<dbReference type="Gene3D" id="3.40.50.20">
    <property type="match status" value="1"/>
</dbReference>
<dbReference type="GO" id="GO:0000287">
    <property type="term" value="F:magnesium ion binding"/>
    <property type="evidence" value="ECO:0007669"/>
    <property type="project" value="InterPro"/>
</dbReference>
<evidence type="ECO:0000313" key="13">
    <source>
        <dbReference type="EMBL" id="NCS91349.1"/>
    </source>
</evidence>
<dbReference type="EMBL" id="JAACQH010000048">
    <property type="protein sequence ID" value="NCS91349.1"/>
    <property type="molecule type" value="Genomic_DNA"/>
</dbReference>
<evidence type="ECO:0000256" key="6">
    <source>
        <dbReference type="ARBA" id="ARBA00022755"/>
    </source>
</evidence>
<evidence type="ECO:0000259" key="11">
    <source>
        <dbReference type="Pfam" id="PF06973"/>
    </source>
</evidence>
<comment type="caution">
    <text evidence="13">The sequence shown here is derived from an EMBL/GenBank/DDBJ whole genome shotgun (WGS) entry which is preliminary data.</text>
</comment>
<feature type="domain" description="IMP biosynthesis enzyme PurP C-terminal" evidence="11">
    <location>
        <begin position="181"/>
        <end position="371"/>
    </location>
</feature>
<reference evidence="13" key="1">
    <citation type="submission" date="2019-11" db="EMBL/GenBank/DDBJ databases">
        <title>Lipid analysis of CO2-rich subsurface aquifers suggests an autotrophy-based deep biosphere with lysolipids enriched in CPR bacteria.</title>
        <authorList>
            <person name="Probst A.J."/>
            <person name="Elling F.J."/>
            <person name="Castelle C.J."/>
            <person name="Zhu Q."/>
            <person name="Elvert M."/>
            <person name="Birarda G."/>
            <person name="Holman H.-Y."/>
            <person name="Lane K.R."/>
            <person name="Ladd B."/>
            <person name="Ryan M.C."/>
            <person name="Woyke T."/>
            <person name="Hinrichs K.-U."/>
            <person name="Banfield J.F."/>
        </authorList>
    </citation>
    <scope>NUCLEOTIDE SEQUENCE</scope>
    <source>
        <strain evidence="12">CG_2015-01_33_1645</strain>
        <strain evidence="13">CG_2015-04_33_537</strain>
    </source>
</reference>
<dbReference type="Proteomes" id="UP000768163">
    <property type="component" value="Unassembled WGS sequence"/>
</dbReference>
<evidence type="ECO:0000256" key="3">
    <source>
        <dbReference type="ARBA" id="ARBA00022598"/>
    </source>
</evidence>
<evidence type="ECO:0000256" key="8">
    <source>
        <dbReference type="ARBA" id="ARBA00022842"/>
    </source>
</evidence>
<keyword evidence="5" id="KW-0547">Nucleotide-binding</keyword>
<keyword evidence="6" id="KW-0658">Purine biosynthesis</keyword>